<dbReference type="Gene3D" id="3.40.47.10">
    <property type="match status" value="1"/>
</dbReference>
<organism evidence="10 11">
    <name type="scientific">Tsukamurella conjunctivitidis</name>
    <dbReference type="NCBI Taxonomy" id="2592068"/>
    <lineage>
        <taxon>Bacteria</taxon>
        <taxon>Bacillati</taxon>
        <taxon>Actinomycetota</taxon>
        <taxon>Actinomycetes</taxon>
        <taxon>Mycobacteriales</taxon>
        <taxon>Tsukamurellaceae</taxon>
        <taxon>Tsukamurella</taxon>
    </lineage>
</organism>
<dbReference type="Pfam" id="PF02803">
    <property type="entry name" value="Thiolase_C"/>
    <property type="match status" value="1"/>
</dbReference>
<feature type="domain" description="Thiolase N-terminal" evidence="8">
    <location>
        <begin position="4"/>
        <end position="258"/>
    </location>
</feature>
<dbReference type="InterPro" id="IPR002155">
    <property type="entry name" value="Thiolase"/>
</dbReference>
<evidence type="ECO:0000256" key="2">
    <source>
        <dbReference type="ARBA" id="ARBA00012705"/>
    </source>
</evidence>
<feature type="domain" description="Thiolase C-terminal" evidence="9">
    <location>
        <begin position="269"/>
        <end position="388"/>
    </location>
</feature>
<dbReference type="PANTHER" id="PTHR18919:SF107">
    <property type="entry name" value="ACETYL-COA ACETYLTRANSFERASE, CYTOSOLIC"/>
    <property type="match status" value="1"/>
</dbReference>
<feature type="active site" description="Acyl-thioester intermediate" evidence="6">
    <location>
        <position position="90"/>
    </location>
</feature>
<dbReference type="EC" id="2.3.1.9" evidence="2"/>
<dbReference type="OrthoDB" id="4475716at2"/>
<dbReference type="PROSITE" id="PS00737">
    <property type="entry name" value="THIOLASE_2"/>
    <property type="match status" value="1"/>
</dbReference>
<name>A0A5C5S1M1_9ACTN</name>
<accession>A0A5C5S1M1</accession>
<evidence type="ECO:0000259" key="8">
    <source>
        <dbReference type="Pfam" id="PF00108"/>
    </source>
</evidence>
<dbReference type="RefSeq" id="WP_146487521.1">
    <property type="nucleotide sequence ID" value="NZ_VIGX01000006.1"/>
</dbReference>
<evidence type="ECO:0000256" key="5">
    <source>
        <dbReference type="ARBA" id="ARBA00040529"/>
    </source>
</evidence>
<evidence type="ECO:0000256" key="4">
    <source>
        <dbReference type="ARBA" id="ARBA00023315"/>
    </source>
</evidence>
<keyword evidence="3 7" id="KW-0808">Transferase</keyword>
<dbReference type="InterPro" id="IPR020616">
    <property type="entry name" value="Thiolase_N"/>
</dbReference>
<evidence type="ECO:0000256" key="7">
    <source>
        <dbReference type="RuleBase" id="RU003557"/>
    </source>
</evidence>
<sequence length="394" mass="40688">MDAYVYSAARTPFGRFSGALAGVRPDDLAATAIRAVLDRTPALGAGTAVDEVVWGNANGAGEDNRNVGRMAGLLAGIPVSVPATTVNRLCGSGLDAAMMGSRAIETGDAEVVLSGGVESMTRAPWVLPKNTKPFPAGDVTAVSTTLGWRLVNPAMPVEWTVSLGEANEQLGEKFSVSRARQDEFAALSHRRAHTAWEEGFYDDLVVPVDGLERDENVRPGSTAEKLSELRPAFRPDGTITAGNASPLSDGAAAVLLGSDRAAATIGRDPLARIAGRGAAALEPQLFGYAPVDAANRALARAGISWGDVGVVELNEAFAVQSLVCIDAWGIDSAIVNPYGGAIALGHPLGASGGRLLGTLAKALRRRRERYGVAAICIGVGQGLAVVLENTEVGA</sequence>
<dbReference type="PANTHER" id="PTHR18919">
    <property type="entry name" value="ACETYL-COA C-ACYLTRANSFERASE"/>
    <property type="match status" value="1"/>
</dbReference>
<dbReference type="PIRSF" id="PIRSF000429">
    <property type="entry name" value="Ac-CoA_Ac_transf"/>
    <property type="match status" value="1"/>
</dbReference>
<dbReference type="InterPro" id="IPR016039">
    <property type="entry name" value="Thiolase-like"/>
</dbReference>
<gene>
    <name evidence="10" type="ORF">FK530_13410</name>
</gene>
<evidence type="ECO:0000313" key="11">
    <source>
        <dbReference type="Proteomes" id="UP000319375"/>
    </source>
</evidence>
<protein>
    <recommendedName>
        <fullName evidence="5">Probable acetyl-CoA acetyltransferase</fullName>
        <ecNumber evidence="2">2.3.1.9</ecNumber>
    </recommendedName>
</protein>
<keyword evidence="11" id="KW-1185">Reference proteome</keyword>
<dbReference type="InterPro" id="IPR020617">
    <property type="entry name" value="Thiolase_C"/>
</dbReference>
<feature type="active site" description="Proton acceptor" evidence="6">
    <location>
        <position position="376"/>
    </location>
</feature>
<dbReference type="GO" id="GO:0003985">
    <property type="term" value="F:acetyl-CoA C-acetyltransferase activity"/>
    <property type="evidence" value="ECO:0007669"/>
    <property type="project" value="UniProtKB-EC"/>
</dbReference>
<proteinExistence type="inferred from homology"/>
<evidence type="ECO:0000256" key="1">
    <source>
        <dbReference type="ARBA" id="ARBA00010982"/>
    </source>
</evidence>
<dbReference type="AlphaFoldDB" id="A0A5C5S1M1"/>
<dbReference type="InterPro" id="IPR020613">
    <property type="entry name" value="Thiolase_CS"/>
</dbReference>
<reference evidence="10 11" key="1">
    <citation type="submission" date="2019-06" db="EMBL/GenBank/DDBJ databases">
        <title>Tsukamurella conjunctivitidis sp. nov., Tsukamurella assacharolytica sp. nov. and Tsukamurella sputae sp. nov. isolated from patients with conjunctivitis, bacteraemia (lymphoma) and respiratory infection (sputum) in Hong Kong.</title>
        <authorList>
            <person name="Teng J.L.L."/>
            <person name="Lee H.H."/>
            <person name="Fong J.Y.H."/>
            <person name="Fok K.M.N."/>
            <person name="Lau S.K.P."/>
            <person name="Woo P.C.Y."/>
        </authorList>
    </citation>
    <scope>NUCLEOTIDE SEQUENCE [LARGE SCALE GENOMIC DNA]</scope>
    <source>
        <strain evidence="10 11">HKU72</strain>
    </source>
</reference>
<feature type="active site" description="Proton acceptor" evidence="6">
    <location>
        <position position="346"/>
    </location>
</feature>
<dbReference type="NCBIfam" id="TIGR01930">
    <property type="entry name" value="AcCoA-C-Actrans"/>
    <property type="match status" value="1"/>
</dbReference>
<dbReference type="Proteomes" id="UP000319375">
    <property type="component" value="Unassembled WGS sequence"/>
</dbReference>
<keyword evidence="4 7" id="KW-0012">Acyltransferase</keyword>
<evidence type="ECO:0000313" key="10">
    <source>
        <dbReference type="EMBL" id="TWS28600.1"/>
    </source>
</evidence>
<evidence type="ECO:0000259" key="9">
    <source>
        <dbReference type="Pfam" id="PF02803"/>
    </source>
</evidence>
<dbReference type="CDD" id="cd00751">
    <property type="entry name" value="thiolase"/>
    <property type="match status" value="1"/>
</dbReference>
<evidence type="ECO:0000256" key="3">
    <source>
        <dbReference type="ARBA" id="ARBA00022679"/>
    </source>
</evidence>
<dbReference type="InterPro" id="IPR020610">
    <property type="entry name" value="Thiolase_AS"/>
</dbReference>
<dbReference type="FunFam" id="3.40.47.10:FF:000010">
    <property type="entry name" value="Acetyl-CoA acetyltransferase (Thiolase)"/>
    <property type="match status" value="1"/>
</dbReference>
<evidence type="ECO:0000256" key="6">
    <source>
        <dbReference type="PIRSR" id="PIRSR000429-1"/>
    </source>
</evidence>
<dbReference type="SUPFAM" id="SSF53901">
    <property type="entry name" value="Thiolase-like"/>
    <property type="match status" value="2"/>
</dbReference>
<dbReference type="Pfam" id="PF00108">
    <property type="entry name" value="Thiolase_N"/>
    <property type="match status" value="1"/>
</dbReference>
<dbReference type="PROSITE" id="PS00099">
    <property type="entry name" value="THIOLASE_3"/>
    <property type="match status" value="1"/>
</dbReference>
<dbReference type="EMBL" id="VIGX01000006">
    <property type="protein sequence ID" value="TWS28600.1"/>
    <property type="molecule type" value="Genomic_DNA"/>
</dbReference>
<comment type="similarity">
    <text evidence="1 7">Belongs to the thiolase-like superfamily. Thiolase family.</text>
</comment>
<comment type="caution">
    <text evidence="10">The sequence shown here is derived from an EMBL/GenBank/DDBJ whole genome shotgun (WGS) entry which is preliminary data.</text>
</comment>